<dbReference type="InterPro" id="IPR010730">
    <property type="entry name" value="HET"/>
</dbReference>
<dbReference type="RefSeq" id="XP_018137761.1">
    <property type="nucleotide sequence ID" value="XM_018288372.1"/>
</dbReference>
<dbReference type="Pfam" id="PF26640">
    <property type="entry name" value="DUF8212"/>
    <property type="match status" value="1"/>
</dbReference>
<keyword evidence="4" id="KW-1185">Reference proteome</keyword>
<organism evidence="3 4">
    <name type="scientific">Pochonia chlamydosporia 170</name>
    <dbReference type="NCBI Taxonomy" id="1380566"/>
    <lineage>
        <taxon>Eukaryota</taxon>
        <taxon>Fungi</taxon>
        <taxon>Dikarya</taxon>
        <taxon>Ascomycota</taxon>
        <taxon>Pezizomycotina</taxon>
        <taxon>Sordariomycetes</taxon>
        <taxon>Hypocreomycetidae</taxon>
        <taxon>Hypocreales</taxon>
        <taxon>Clavicipitaceae</taxon>
        <taxon>Pochonia</taxon>
    </lineage>
</organism>
<gene>
    <name evidence="3" type="ORF">VFPPC_09913</name>
</gene>
<dbReference type="PANTHER" id="PTHR10622">
    <property type="entry name" value="HET DOMAIN-CONTAINING PROTEIN"/>
    <property type="match status" value="1"/>
</dbReference>
<evidence type="ECO:0000259" key="2">
    <source>
        <dbReference type="Pfam" id="PF26640"/>
    </source>
</evidence>
<feature type="domain" description="Heterokaryon incompatibility" evidence="1">
    <location>
        <begin position="21"/>
        <end position="112"/>
    </location>
</feature>
<reference evidence="3 4" key="1">
    <citation type="journal article" date="2016" name="PLoS Pathog.">
        <title>Biosynthesis of antibiotic leucinostatins in bio-control fungus Purpureocillium lilacinum and their inhibition on phytophthora revealed by genome mining.</title>
        <authorList>
            <person name="Wang G."/>
            <person name="Liu Z."/>
            <person name="Lin R."/>
            <person name="Li E."/>
            <person name="Mao Z."/>
            <person name="Ling J."/>
            <person name="Yang Y."/>
            <person name="Yin W.B."/>
            <person name="Xie B."/>
        </authorList>
    </citation>
    <scope>NUCLEOTIDE SEQUENCE [LARGE SCALE GENOMIC DNA]</scope>
    <source>
        <strain evidence="3">170</strain>
    </source>
</reference>
<dbReference type="EMBL" id="LSBJ02000004">
    <property type="protein sequence ID" value="OAQ59800.1"/>
    <property type="molecule type" value="Genomic_DNA"/>
</dbReference>
<sequence>MRLINIRTLSLEEFITTPPPYVALSHTWENEELTLQEFIRPNSKLRAGRKKVLDFCRTIKTQQSVPSVDYAWVDTCCIDKTSSSELSEALNSMFSWYWESDCCYAFLSDVTYDPTSKCVDKGFEESRWFTRGFTLQELLAPKELKFFDKHWRYIGCKASLVDRISTATNIPQDVLLERNLHSTSLAQKMSWASKRKTTRPEDTAYCLLGIFNVNMPLLYGEGSKAFIRLQEEILKQSDDQTIFAWDASKLVSSRFNDVGALAQSPEFFEQSANISALPLPIGGKLSISNKGVDIELPLKRGESEWECIAILSCLFDGDLGSRVGIPLRRNSTDNLLYTRYPSLALERVFVSSPIALAESMEQITLIKGIEFKYLFVSYFRCLILYAPEQSPHWEWREYYPDDVNWTHCKETSSVTLQLPQTSPSWNLNSFSVTHIFEYRVPPLLGMRFGVKLLLKTAHSHESRVKLINLATGAELSESHIERPLSNTYTGKTGGTSLDCGPITLKASMECFYAHGGPMLVVKVWETRNFLGLISRVRN</sequence>
<evidence type="ECO:0000313" key="4">
    <source>
        <dbReference type="Proteomes" id="UP000078397"/>
    </source>
</evidence>
<accession>A0A179F373</accession>
<dbReference type="GeneID" id="28852366"/>
<dbReference type="OrthoDB" id="4955925at2759"/>
<evidence type="ECO:0000259" key="1">
    <source>
        <dbReference type="Pfam" id="PF06985"/>
    </source>
</evidence>
<feature type="domain" description="DUF8212" evidence="2">
    <location>
        <begin position="224"/>
        <end position="257"/>
    </location>
</feature>
<dbReference type="AlphaFoldDB" id="A0A179F373"/>
<comment type="caution">
    <text evidence="3">The sequence shown here is derived from an EMBL/GenBank/DDBJ whole genome shotgun (WGS) entry which is preliminary data.</text>
</comment>
<dbReference type="InterPro" id="IPR058525">
    <property type="entry name" value="DUF8212"/>
</dbReference>
<proteinExistence type="predicted"/>
<dbReference type="KEGG" id="pchm:VFPPC_09913"/>
<dbReference type="PANTHER" id="PTHR10622:SF10">
    <property type="entry name" value="HET DOMAIN-CONTAINING PROTEIN"/>
    <property type="match status" value="1"/>
</dbReference>
<name>A0A179F373_METCM</name>
<protein>
    <submittedName>
        <fullName evidence="3">Ankyrin repeat-containing protein</fullName>
    </submittedName>
</protein>
<dbReference type="Pfam" id="PF06985">
    <property type="entry name" value="HET"/>
    <property type="match status" value="1"/>
</dbReference>
<dbReference type="Proteomes" id="UP000078397">
    <property type="component" value="Unassembled WGS sequence"/>
</dbReference>
<dbReference type="STRING" id="1380566.A0A179F373"/>
<evidence type="ECO:0000313" key="3">
    <source>
        <dbReference type="EMBL" id="OAQ59800.1"/>
    </source>
</evidence>